<dbReference type="Gene3D" id="1.10.238.10">
    <property type="entry name" value="EF-hand"/>
    <property type="match status" value="1"/>
</dbReference>
<dbReference type="FunFam" id="3.30.200.20:FF:001207">
    <property type="entry name" value="CDPK-related kinase 1"/>
    <property type="match status" value="1"/>
</dbReference>
<comment type="caution">
    <text evidence="4">The sequence shown here is derived from an EMBL/GenBank/DDBJ whole genome shotgun (WGS) entry which is preliminary data.</text>
</comment>
<dbReference type="GO" id="GO:0000226">
    <property type="term" value="P:microtubule cytoskeleton organization"/>
    <property type="evidence" value="ECO:0007669"/>
    <property type="project" value="TreeGrafter"/>
</dbReference>
<dbReference type="Gene3D" id="3.30.200.20">
    <property type="entry name" value="Phosphorylase Kinase, domain 1"/>
    <property type="match status" value="1"/>
</dbReference>
<dbReference type="FunFam" id="1.10.238.10:FF:000085">
    <property type="entry name" value="CDPK-related kinase 1"/>
    <property type="match status" value="1"/>
</dbReference>
<dbReference type="CDD" id="cd05117">
    <property type="entry name" value="STKc_CAMK"/>
    <property type="match status" value="1"/>
</dbReference>
<dbReference type="GO" id="GO:0004672">
    <property type="term" value="F:protein kinase activity"/>
    <property type="evidence" value="ECO:0007669"/>
    <property type="project" value="InterPro"/>
</dbReference>
<dbReference type="GO" id="GO:0005096">
    <property type="term" value="F:GTPase activator activity"/>
    <property type="evidence" value="ECO:0007669"/>
    <property type="project" value="InterPro"/>
</dbReference>
<dbReference type="InterPro" id="IPR022577">
    <property type="entry name" value="TBCD_C"/>
</dbReference>
<evidence type="ECO:0000259" key="3">
    <source>
        <dbReference type="PROSITE" id="PS50011"/>
    </source>
</evidence>
<dbReference type="InterPro" id="IPR058033">
    <property type="entry name" value="ARM_TBCD_2nd"/>
</dbReference>
<dbReference type="InterPro" id="IPR016024">
    <property type="entry name" value="ARM-type_fold"/>
</dbReference>
<dbReference type="SUPFAM" id="SSF47473">
    <property type="entry name" value="EF-hand"/>
    <property type="match status" value="1"/>
</dbReference>
<proteinExistence type="predicted"/>
<dbReference type="GO" id="GO:0048487">
    <property type="term" value="F:beta-tubulin binding"/>
    <property type="evidence" value="ECO:0007669"/>
    <property type="project" value="InterPro"/>
</dbReference>
<dbReference type="OrthoDB" id="10253476at2759"/>
<reference evidence="4" key="1">
    <citation type="submission" date="2021-08" db="EMBL/GenBank/DDBJ databases">
        <title>WGS assembly of Ceratopteris richardii.</title>
        <authorList>
            <person name="Marchant D.B."/>
            <person name="Chen G."/>
            <person name="Jenkins J."/>
            <person name="Shu S."/>
            <person name="Leebens-Mack J."/>
            <person name="Grimwood J."/>
            <person name="Schmutz J."/>
            <person name="Soltis P."/>
            <person name="Soltis D."/>
            <person name="Chen Z.-H."/>
        </authorList>
    </citation>
    <scope>NUCLEOTIDE SEQUENCE</scope>
    <source>
        <strain evidence="4">Whitten #5841</strain>
        <tissue evidence="4">Leaf</tissue>
    </source>
</reference>
<feature type="domain" description="Protein kinase" evidence="3">
    <location>
        <begin position="1122"/>
        <end position="1397"/>
    </location>
</feature>
<evidence type="ECO:0000256" key="1">
    <source>
        <dbReference type="ARBA" id="ARBA00023186"/>
    </source>
</evidence>
<dbReference type="GO" id="GO:0005524">
    <property type="term" value="F:ATP binding"/>
    <property type="evidence" value="ECO:0007669"/>
    <property type="project" value="InterPro"/>
</dbReference>
<dbReference type="PANTHER" id="PTHR12658:SF0">
    <property type="entry name" value="TUBULIN-SPECIFIC CHAPERONE D"/>
    <property type="match status" value="1"/>
</dbReference>
<gene>
    <name evidence="4" type="ORF">KP509_25G048400</name>
</gene>
<dbReference type="GO" id="GO:0007021">
    <property type="term" value="P:tubulin complex assembly"/>
    <property type="evidence" value="ECO:0007669"/>
    <property type="project" value="InterPro"/>
</dbReference>
<protein>
    <recommendedName>
        <fullName evidence="3">Protein kinase domain-containing protein</fullName>
    </recommendedName>
</protein>
<dbReference type="Gene3D" id="1.10.510.10">
    <property type="entry name" value="Transferase(Phosphotransferase) domain 1"/>
    <property type="match status" value="1"/>
</dbReference>
<dbReference type="InterPro" id="IPR008271">
    <property type="entry name" value="Ser/Thr_kinase_AS"/>
</dbReference>
<dbReference type="Proteomes" id="UP000825935">
    <property type="component" value="Chromosome 25"/>
</dbReference>
<sequence>MDMETADAEEIRRQVEDAEPDECHGALQRFFALDWKTLEVLVSAMVSNNGDVPMPEIKKAQLILEKYQEQGQLLEPYLETMVCPLMDILRKQAAINTGSSKLEVVKKICSILYTLVTVCGYKTVVKFFPHQVSDLELAVDLLQLCHSEIEETSILREESTGQWETKCCLLLWLSILVLIPFDIASVDTSFSETDLSNSRVVPPLVEKILTLCKEYLGNPGPMREMAGVLLSRLLTRPDMSTALKGFMTWTHEAITTALGSSTGVFLVPGVMGAVAAIFKVGGRDILNPVTSATWEEVKRLFNSPMSAQSLLLRKFLAKLVQRIGLVYLPPRVISWQYKATSSKIADNLFSTSGQNLAVSKSGTPSSLEVSHHSNKGDADCVEEDDAFDPPEEIEDIIGHLLTSLKDKDTVVRWSAAKGIGRITGRLSLGLADEVVASVLELLSPTQGDGSWHGGCLALAELARRGLLIPSRLLEVVPLIVNALHYDVRRGSHSIGAHVRDAAAYVCWAFARAYLPSIMRDHLSKLAPALLTIACYDREVNCRRAASAAFQENVGRQGDYPHGIDLVNAADYFSLASRTNAYCSVAVYVAQFAEYRPSLVNELVATKVRHWDRGLRELSAQALSLLVKYDVDYFGVEVLDKLLPLVLSPDLNLRHGATLASAEVILSLKNNGFIFPEEKERRLADIVPTIEKARLYRGKGGEIMRLAVSRFIECSALAKVPLTTNAQKKIILDTLNENLRHPNSQIQVCAVAAMKAFVQTYMIPAKQASIERIVSKHLEILQKDENPAARRGSALAFTALPYSFLLPNWKEIVDALCNAIHLEENIEDRDAETRVNAVRGLVAVCKNLNDAGIEVWFTSLGGGKPPISILKGQVMESLFEALDDYAVDNRGDVGSWVREAAIEGLKECSELICIITSQRKEMMPENEEQEVFSFNDSLAVRLVGGLIKQVMEKINRVRDIAGTTLQSILHARSVHIPCIPHEDELRLLVPDDNTINWGAPDNAFPRLVPVLRFPVYRMYAMSGLVVSIGGLGDSLGKISLGCLVDFLSNYGRHPAHKCSLNMLKDVDNDSHNWLGEILTSIINMYAGSDRVIIPTFKTIDLLYSKGVFADMQTMEVEFAQQILSSLKLELHGSKDVVKIMAGINVLSQLASTVESVREESLSQMLKLLLHRYPKMTTAISIEDVRREVKILKALTGHHNLVKFYDACEDDTNVYIVMELCEGGELLDRILARGGKYSEEDAKVVVVQILNIVAFCHLQGVVHRDLKPENFLFSTKEETAQLKAIDFGLSDFVKPDERLNDIVGSAYYVAPEVLHRSYSMEADVWSIGVITYILLCGSRPFWARTESGIFRSVLKSAPSFEEAPWPSVSDEAKDFVKRLLTKDRHKRMTAAQALAHPWIRGQQSIPLDILIYRQVKSYLKSSSLRRAALKTLAKMLSEDDLFYLRAQFLLLEPSKNGRISLENFKMALSRHATEAMKESRMFDMITAIDALQFKKMDFEEFCAAACSVPQLENCENWENQARSAYQIFEKEGNRVVVIEDLARELGIPSSVPAHVVLHDWIRHGDGKLSFFGFTNLLRGMPPRSGPRPHHGR</sequence>
<evidence type="ECO:0000313" key="5">
    <source>
        <dbReference type="Proteomes" id="UP000825935"/>
    </source>
</evidence>
<evidence type="ECO:0000256" key="2">
    <source>
        <dbReference type="SAM" id="MobiDB-lite"/>
    </source>
</evidence>
<accession>A0A8T2RSX2</accession>
<name>A0A8T2RSX2_CERRI</name>
<dbReference type="Gene3D" id="1.25.10.10">
    <property type="entry name" value="Leucine-rich Repeat Variant"/>
    <property type="match status" value="2"/>
</dbReference>
<dbReference type="FunFam" id="1.10.510.10:FF:000111">
    <property type="entry name" value="CDPK-related kinase 1"/>
    <property type="match status" value="1"/>
</dbReference>
<dbReference type="Pfam" id="PF12612">
    <property type="entry name" value="TFCD_C"/>
    <property type="match status" value="1"/>
</dbReference>
<organism evidence="4 5">
    <name type="scientific">Ceratopteris richardii</name>
    <name type="common">Triangle waterfern</name>
    <dbReference type="NCBI Taxonomy" id="49495"/>
    <lineage>
        <taxon>Eukaryota</taxon>
        <taxon>Viridiplantae</taxon>
        <taxon>Streptophyta</taxon>
        <taxon>Embryophyta</taxon>
        <taxon>Tracheophyta</taxon>
        <taxon>Polypodiopsida</taxon>
        <taxon>Polypodiidae</taxon>
        <taxon>Polypodiales</taxon>
        <taxon>Pteridineae</taxon>
        <taxon>Pteridaceae</taxon>
        <taxon>Parkerioideae</taxon>
        <taxon>Ceratopteris</taxon>
    </lineage>
</organism>
<dbReference type="PROSITE" id="PS50011">
    <property type="entry name" value="PROTEIN_KINASE_DOM"/>
    <property type="match status" value="1"/>
</dbReference>
<evidence type="ECO:0000313" key="4">
    <source>
        <dbReference type="EMBL" id="KAH7298543.1"/>
    </source>
</evidence>
<dbReference type="Pfam" id="PF00069">
    <property type="entry name" value="Pkinase"/>
    <property type="match status" value="1"/>
</dbReference>
<keyword evidence="5" id="KW-1185">Reference proteome</keyword>
<dbReference type="InterPro" id="IPR011992">
    <property type="entry name" value="EF-hand-dom_pair"/>
</dbReference>
<dbReference type="SUPFAM" id="SSF56112">
    <property type="entry name" value="Protein kinase-like (PK-like)"/>
    <property type="match status" value="1"/>
</dbReference>
<feature type="region of interest" description="Disordered" evidence="2">
    <location>
        <begin position="360"/>
        <end position="381"/>
    </location>
</feature>
<dbReference type="EMBL" id="CM035430">
    <property type="protein sequence ID" value="KAH7298543.1"/>
    <property type="molecule type" value="Genomic_DNA"/>
</dbReference>
<feature type="compositionally biased region" description="Basic and acidic residues" evidence="2">
    <location>
        <begin position="369"/>
        <end position="378"/>
    </location>
</feature>
<keyword evidence="1" id="KW-0143">Chaperone</keyword>
<dbReference type="SMART" id="SM00220">
    <property type="entry name" value="S_TKc"/>
    <property type="match status" value="1"/>
</dbReference>
<dbReference type="Pfam" id="PF25767">
    <property type="entry name" value="ARM_TBCD_2nd"/>
    <property type="match status" value="1"/>
</dbReference>
<dbReference type="PROSITE" id="PS00108">
    <property type="entry name" value="PROTEIN_KINASE_ST"/>
    <property type="match status" value="1"/>
</dbReference>
<dbReference type="InterPro" id="IPR033162">
    <property type="entry name" value="TBCD"/>
</dbReference>
<dbReference type="InterPro" id="IPR011989">
    <property type="entry name" value="ARM-like"/>
</dbReference>
<dbReference type="InterPro" id="IPR000719">
    <property type="entry name" value="Prot_kinase_dom"/>
</dbReference>
<dbReference type="GO" id="GO:0007023">
    <property type="term" value="P:post-chaperonin tubulin folding pathway"/>
    <property type="evidence" value="ECO:0007669"/>
    <property type="project" value="InterPro"/>
</dbReference>
<dbReference type="SUPFAM" id="SSF48371">
    <property type="entry name" value="ARM repeat"/>
    <property type="match status" value="1"/>
</dbReference>
<dbReference type="Pfam" id="PF23579">
    <property type="entry name" value="ARM_TBCD"/>
    <property type="match status" value="1"/>
</dbReference>
<dbReference type="PANTHER" id="PTHR12658">
    <property type="entry name" value="BETA-TUBULIN COFACTOR D"/>
    <property type="match status" value="1"/>
</dbReference>
<dbReference type="InterPro" id="IPR011009">
    <property type="entry name" value="Kinase-like_dom_sf"/>
</dbReference>